<proteinExistence type="inferred from homology"/>
<evidence type="ECO:0000259" key="9">
    <source>
        <dbReference type="PROSITE" id="PS51194"/>
    </source>
</evidence>
<reference evidence="10" key="1">
    <citation type="submission" date="2021-12" db="EMBL/GenBank/DDBJ databases">
        <authorList>
            <person name="King R."/>
        </authorList>
    </citation>
    <scope>NUCLEOTIDE SEQUENCE</scope>
</reference>
<dbReference type="PROSITE" id="PS51194">
    <property type="entry name" value="HELICASE_CTER"/>
    <property type="match status" value="1"/>
</dbReference>
<keyword evidence="5" id="KW-0413">Isomerase</keyword>
<evidence type="ECO:0000256" key="6">
    <source>
        <dbReference type="ARBA" id="ARBA00034617"/>
    </source>
</evidence>
<evidence type="ECO:0000256" key="1">
    <source>
        <dbReference type="ARBA" id="ARBA00005446"/>
    </source>
</evidence>
<comment type="similarity">
    <text evidence="1">Belongs to the helicase family. RecQ subfamily.</text>
</comment>
<dbReference type="PANTHER" id="PTHR13710">
    <property type="entry name" value="DNA HELICASE RECQ FAMILY MEMBER"/>
    <property type="match status" value="1"/>
</dbReference>
<dbReference type="Gene3D" id="3.40.50.300">
    <property type="entry name" value="P-loop containing nucleotide triphosphate hydrolases"/>
    <property type="match status" value="2"/>
</dbReference>
<evidence type="ECO:0000256" key="8">
    <source>
        <dbReference type="ARBA" id="ARBA00044566"/>
    </source>
</evidence>
<dbReference type="InterPro" id="IPR011545">
    <property type="entry name" value="DEAD/DEAH_box_helicase_dom"/>
</dbReference>
<feature type="domain" description="Helicase C-terminal" evidence="9">
    <location>
        <begin position="179"/>
        <end position="327"/>
    </location>
</feature>
<evidence type="ECO:0000256" key="4">
    <source>
        <dbReference type="ARBA" id="ARBA00023125"/>
    </source>
</evidence>
<dbReference type="AlphaFoldDB" id="A0A9P0F856"/>
<dbReference type="EC" id="5.6.2.4" evidence="7"/>
<evidence type="ECO:0000256" key="7">
    <source>
        <dbReference type="ARBA" id="ARBA00034808"/>
    </source>
</evidence>
<dbReference type="PANTHER" id="PTHR13710:SF105">
    <property type="entry name" value="ATP-DEPENDENT DNA HELICASE Q1"/>
    <property type="match status" value="1"/>
</dbReference>
<dbReference type="EMBL" id="OU963870">
    <property type="protein sequence ID" value="CAH0396061.1"/>
    <property type="molecule type" value="Genomic_DNA"/>
</dbReference>
<dbReference type="GO" id="GO:0005524">
    <property type="term" value="F:ATP binding"/>
    <property type="evidence" value="ECO:0007669"/>
    <property type="project" value="UniProtKB-KW"/>
</dbReference>
<keyword evidence="4" id="KW-0238">DNA-binding</keyword>
<dbReference type="InterPro" id="IPR027417">
    <property type="entry name" value="P-loop_NTPase"/>
</dbReference>
<dbReference type="GO" id="GO:0043138">
    <property type="term" value="F:3'-5' DNA helicase activity"/>
    <property type="evidence" value="ECO:0007669"/>
    <property type="project" value="UniProtKB-EC"/>
</dbReference>
<dbReference type="InterPro" id="IPR001650">
    <property type="entry name" value="Helicase_C-like"/>
</dbReference>
<name>A0A9P0F856_BEMTA</name>
<dbReference type="GO" id="GO:0000724">
    <property type="term" value="P:double-strand break repair via homologous recombination"/>
    <property type="evidence" value="ECO:0007669"/>
    <property type="project" value="TreeGrafter"/>
</dbReference>
<dbReference type="SMART" id="SM00490">
    <property type="entry name" value="HELICc"/>
    <property type="match status" value="1"/>
</dbReference>
<dbReference type="GO" id="GO:0005694">
    <property type="term" value="C:chromosome"/>
    <property type="evidence" value="ECO:0007669"/>
    <property type="project" value="TreeGrafter"/>
</dbReference>
<dbReference type="GO" id="GO:0009378">
    <property type="term" value="F:four-way junction helicase activity"/>
    <property type="evidence" value="ECO:0007669"/>
    <property type="project" value="TreeGrafter"/>
</dbReference>
<protein>
    <recommendedName>
        <fullName evidence="7">DNA 3'-5' helicase</fullName>
        <ecNumber evidence="7">5.6.2.4</ecNumber>
    </recommendedName>
    <alternativeName>
        <fullName evidence="8">DNA 3'-5' helicase Q1</fullName>
    </alternativeName>
</protein>
<comment type="catalytic activity">
    <reaction evidence="6">
        <text>Couples ATP hydrolysis with the unwinding of duplex DNA by translocating in the 3'-5' direction.</text>
        <dbReference type="EC" id="5.6.2.4"/>
    </reaction>
</comment>
<gene>
    <name evidence="10" type="ORF">BEMITA_LOCUS14168</name>
</gene>
<evidence type="ECO:0000313" key="11">
    <source>
        <dbReference type="Proteomes" id="UP001152759"/>
    </source>
</evidence>
<sequence>MDPVIPSLVVVVVPLIALLHDQLRKLANRIHILDGRSTQLNMHALTNVYHVLNSGQSVFILMTPEALNRSHQLRIFAQTIGFRVSFILDEAHTIPSWGLEFRKELLRVATTIRSVPNCQLILASASISLSDVDFIKRCYGASMDETISNLYIRGNVTYSVIEVSTLPGGKKSVAKFLSSFPHVIEFITEKFPNGSVILFSEHKKRVNELAAGLNEAGMPAVRFHSDLPSNLKTLYLNAWSAGEVRVIVATSAISLGVDNAHCIGTVHFGNPASVYNFIQETGRVGRRGQPSECIVVTDKSATYNQMCAQIEKRQREAENDLAVSQILAGNSELLAWGAICGRHVCIPLLLLRFVDPEVAAEPCGQCTVCLAPGDHLHLAGIAFVIKQLVQRTRHIRDQRKSCILTLAKFLSAASCDFAKRNHLDAYPERSIYRNYDIKLILQMITLLIANGTLKAHIDIDPQSFEARDVNFI</sequence>
<evidence type="ECO:0000256" key="3">
    <source>
        <dbReference type="ARBA" id="ARBA00022840"/>
    </source>
</evidence>
<keyword evidence="3" id="KW-0067">ATP-binding</keyword>
<evidence type="ECO:0000256" key="5">
    <source>
        <dbReference type="ARBA" id="ARBA00023235"/>
    </source>
</evidence>
<dbReference type="GO" id="GO:0005737">
    <property type="term" value="C:cytoplasm"/>
    <property type="evidence" value="ECO:0007669"/>
    <property type="project" value="TreeGrafter"/>
</dbReference>
<evidence type="ECO:0000256" key="2">
    <source>
        <dbReference type="ARBA" id="ARBA00022741"/>
    </source>
</evidence>
<dbReference type="SUPFAM" id="SSF52540">
    <property type="entry name" value="P-loop containing nucleoside triphosphate hydrolases"/>
    <property type="match status" value="1"/>
</dbReference>
<keyword evidence="11" id="KW-1185">Reference proteome</keyword>
<evidence type="ECO:0000313" key="10">
    <source>
        <dbReference type="EMBL" id="CAH0396061.1"/>
    </source>
</evidence>
<dbReference type="Proteomes" id="UP001152759">
    <property type="component" value="Chromosome 9"/>
</dbReference>
<keyword evidence="2" id="KW-0547">Nucleotide-binding</keyword>
<accession>A0A9P0F856</accession>
<organism evidence="10 11">
    <name type="scientific">Bemisia tabaci</name>
    <name type="common">Sweetpotato whitefly</name>
    <name type="synonym">Aleurodes tabaci</name>
    <dbReference type="NCBI Taxonomy" id="7038"/>
    <lineage>
        <taxon>Eukaryota</taxon>
        <taxon>Metazoa</taxon>
        <taxon>Ecdysozoa</taxon>
        <taxon>Arthropoda</taxon>
        <taxon>Hexapoda</taxon>
        <taxon>Insecta</taxon>
        <taxon>Pterygota</taxon>
        <taxon>Neoptera</taxon>
        <taxon>Paraneoptera</taxon>
        <taxon>Hemiptera</taxon>
        <taxon>Sternorrhyncha</taxon>
        <taxon>Aleyrodoidea</taxon>
        <taxon>Aleyrodidae</taxon>
        <taxon>Aleyrodinae</taxon>
        <taxon>Bemisia</taxon>
    </lineage>
</organism>
<dbReference type="GO" id="GO:0003677">
    <property type="term" value="F:DNA binding"/>
    <property type="evidence" value="ECO:0007669"/>
    <property type="project" value="UniProtKB-KW"/>
</dbReference>
<dbReference type="Pfam" id="PF00271">
    <property type="entry name" value="Helicase_C"/>
    <property type="match status" value="1"/>
</dbReference>
<dbReference type="Pfam" id="PF00270">
    <property type="entry name" value="DEAD"/>
    <property type="match status" value="1"/>
</dbReference>